<dbReference type="PROSITE" id="PS50878">
    <property type="entry name" value="RT_POL"/>
    <property type="match status" value="1"/>
</dbReference>
<dbReference type="InterPro" id="IPR043502">
    <property type="entry name" value="DNA/RNA_pol_sf"/>
</dbReference>
<comment type="similarity">
    <text evidence="1">Belongs to the bacterial reverse transcriptase family.</text>
</comment>
<dbReference type="InterPro" id="IPR000477">
    <property type="entry name" value="RT_dom"/>
</dbReference>
<keyword evidence="3" id="KW-0695">RNA-directed DNA polymerase</keyword>
<dbReference type="KEGG" id="tvl:FAZ95_04045"/>
<dbReference type="InterPro" id="IPR051083">
    <property type="entry name" value="GrpII_Intron_Splice-Mob/Def"/>
</dbReference>
<evidence type="ECO:0000256" key="1">
    <source>
        <dbReference type="ARBA" id="ARBA00034120"/>
    </source>
</evidence>
<dbReference type="CDD" id="cd01651">
    <property type="entry name" value="RT_G2_intron"/>
    <property type="match status" value="1"/>
</dbReference>
<dbReference type="SUPFAM" id="SSF56672">
    <property type="entry name" value="DNA/RNA polymerases"/>
    <property type="match status" value="1"/>
</dbReference>
<accession>A0A4P8INF6</accession>
<protein>
    <submittedName>
        <fullName evidence="3">RNA-directed DNA polymerase</fullName>
    </submittedName>
</protein>
<dbReference type="PANTHER" id="PTHR34047:SF8">
    <property type="entry name" value="PROTEIN YKFC"/>
    <property type="match status" value="1"/>
</dbReference>
<sequence>MPSNAFSTVFSQGALRDAWRYLLSATSRQSRNTVGVDDVSINDFLSDEKGQLNRLVRDVRQQSFRFSLLRPHLIPKSNGKDRLICVPTVRDRIVQRALLDFIATRYADKFANNVSYGFVKKRGVKKAVVDACALRAEHPWVFKTDITSFFDRIDRSRLTSAIRRSIRERSLHETLLGAVSCEIQPAGGNTGRRIKQLGIRRGLGVRQGMPLSPFFSNIMLADFDRSIETRGLRAVRYADDLIFFADSRDACEALAAFCAEQLGRIGLEIPPVAAGTKSVIYAPEQPAEFLGVSLVPITAGYRVELTRSQIDRVRDQLLALGSINELVARCITLPKIGQVLTARKNGYLAAYDICHNIDALEHGLADLEQRILRQLYRDGLHIDLGRLSNVARTFLGLR</sequence>
<organism evidence="3 4">
    <name type="scientific">Trinickia violacea</name>
    <dbReference type="NCBI Taxonomy" id="2571746"/>
    <lineage>
        <taxon>Bacteria</taxon>
        <taxon>Pseudomonadati</taxon>
        <taxon>Pseudomonadota</taxon>
        <taxon>Betaproteobacteria</taxon>
        <taxon>Burkholderiales</taxon>
        <taxon>Burkholderiaceae</taxon>
        <taxon>Trinickia</taxon>
    </lineage>
</organism>
<dbReference type="PANTHER" id="PTHR34047">
    <property type="entry name" value="NUCLEAR INTRON MATURASE 1, MITOCHONDRIAL-RELATED"/>
    <property type="match status" value="1"/>
</dbReference>
<keyword evidence="4" id="KW-1185">Reference proteome</keyword>
<dbReference type="GO" id="GO:0003964">
    <property type="term" value="F:RNA-directed DNA polymerase activity"/>
    <property type="evidence" value="ECO:0007669"/>
    <property type="project" value="UniProtKB-KW"/>
</dbReference>
<dbReference type="Pfam" id="PF00078">
    <property type="entry name" value="RVT_1"/>
    <property type="match status" value="1"/>
</dbReference>
<dbReference type="EMBL" id="CP040077">
    <property type="protein sequence ID" value="QCP48433.1"/>
    <property type="molecule type" value="Genomic_DNA"/>
</dbReference>
<dbReference type="RefSeq" id="WP_137331274.1">
    <property type="nucleotide sequence ID" value="NZ_CP040077.1"/>
</dbReference>
<keyword evidence="3" id="KW-0808">Transferase</keyword>
<gene>
    <name evidence="3" type="ORF">FAZ95_04045</name>
</gene>
<reference evidence="3 4" key="1">
    <citation type="submission" date="2019-05" db="EMBL/GenBank/DDBJ databases">
        <title>Burkholderia sp. DHOD12, isolated from subtropical forest soil.</title>
        <authorList>
            <person name="Gao Z.-H."/>
            <person name="Qiu L.-H."/>
        </authorList>
    </citation>
    <scope>NUCLEOTIDE SEQUENCE [LARGE SCALE GENOMIC DNA]</scope>
    <source>
        <strain evidence="3 4">DHOD12</strain>
    </source>
</reference>
<dbReference type="Proteomes" id="UP000298656">
    <property type="component" value="Chromosome 1"/>
</dbReference>
<name>A0A4P8INF6_9BURK</name>
<dbReference type="OrthoDB" id="8068221at2"/>
<proteinExistence type="inferred from homology"/>
<dbReference type="AlphaFoldDB" id="A0A4P8INF6"/>
<evidence type="ECO:0000259" key="2">
    <source>
        <dbReference type="PROSITE" id="PS50878"/>
    </source>
</evidence>
<evidence type="ECO:0000313" key="4">
    <source>
        <dbReference type="Proteomes" id="UP000298656"/>
    </source>
</evidence>
<evidence type="ECO:0000313" key="3">
    <source>
        <dbReference type="EMBL" id="QCP48433.1"/>
    </source>
</evidence>
<keyword evidence="3" id="KW-0548">Nucleotidyltransferase</keyword>
<feature type="domain" description="Reverse transcriptase" evidence="2">
    <location>
        <begin position="55"/>
        <end position="294"/>
    </location>
</feature>